<dbReference type="PROSITE" id="PS50151">
    <property type="entry name" value="UVR"/>
    <property type="match status" value="1"/>
</dbReference>
<evidence type="ECO:0000313" key="5">
    <source>
        <dbReference type="EMBL" id="KRT57086.1"/>
    </source>
</evidence>
<comment type="caution">
    <text evidence="5">The sequence shown here is derived from an EMBL/GenBank/DDBJ whole genome shotgun (WGS) entry which is preliminary data.</text>
</comment>
<protein>
    <submittedName>
        <fullName evidence="5">UvrB/uvrC motif-containing protein</fullName>
    </submittedName>
</protein>
<evidence type="ECO:0000256" key="1">
    <source>
        <dbReference type="ARBA" id="ARBA00022769"/>
    </source>
</evidence>
<evidence type="ECO:0000256" key="2">
    <source>
        <dbReference type="ARBA" id="ARBA00022881"/>
    </source>
</evidence>
<sequence length="22" mass="2558">EFEEAARVRDKIRELEVQGVLA</sequence>
<dbReference type="InterPro" id="IPR036876">
    <property type="entry name" value="UVR_dom_sf"/>
</dbReference>
<feature type="domain" description="UVR" evidence="4">
    <location>
        <begin position="1"/>
        <end position="18"/>
    </location>
</feature>
<dbReference type="EMBL" id="LMXI01000609">
    <property type="protein sequence ID" value="KRT57086.1"/>
    <property type="molecule type" value="Genomic_DNA"/>
</dbReference>
<keyword evidence="1" id="KW-0228">DNA excision</keyword>
<evidence type="ECO:0000313" key="6">
    <source>
        <dbReference type="Proteomes" id="UP000051276"/>
    </source>
</evidence>
<keyword evidence="3" id="KW-0742">SOS response</keyword>
<accession>A0A0T5Z3M2</accession>
<organism evidence="5 6">
    <name type="scientific">endosymbiont of Ridgeia piscesae</name>
    <dbReference type="NCBI Taxonomy" id="54398"/>
    <lineage>
        <taxon>Bacteria</taxon>
        <taxon>Pseudomonadati</taxon>
        <taxon>Pseudomonadota</taxon>
        <taxon>Gammaproteobacteria</taxon>
        <taxon>sulfur-oxidizing symbionts</taxon>
    </lineage>
</organism>
<gene>
    <name evidence="5" type="ORF">Ga0076813_10851</name>
</gene>
<dbReference type="Pfam" id="PF02151">
    <property type="entry name" value="UVR"/>
    <property type="match status" value="1"/>
</dbReference>
<dbReference type="InterPro" id="IPR001943">
    <property type="entry name" value="UVR_dom"/>
</dbReference>
<evidence type="ECO:0000259" key="4">
    <source>
        <dbReference type="PROSITE" id="PS50151"/>
    </source>
</evidence>
<name>A0A0T5Z3M2_9GAMM</name>
<keyword evidence="2" id="KW-0267">Excision nuclease</keyword>
<dbReference type="Gene3D" id="4.10.860.10">
    <property type="entry name" value="UVR domain"/>
    <property type="match status" value="1"/>
</dbReference>
<dbReference type="GO" id="GO:0006281">
    <property type="term" value="P:DNA repair"/>
    <property type="evidence" value="ECO:0007669"/>
    <property type="project" value="UniProtKB-KW"/>
</dbReference>
<keyword evidence="3" id="KW-0227">DNA damage</keyword>
<dbReference type="AlphaFoldDB" id="A0A0T5Z3M2"/>
<dbReference type="GO" id="GO:0009432">
    <property type="term" value="P:SOS response"/>
    <property type="evidence" value="ECO:0007669"/>
    <property type="project" value="UniProtKB-KW"/>
</dbReference>
<dbReference type="Proteomes" id="UP000051276">
    <property type="component" value="Unassembled WGS sequence"/>
</dbReference>
<dbReference type="GO" id="GO:0004518">
    <property type="term" value="F:nuclease activity"/>
    <property type="evidence" value="ECO:0007669"/>
    <property type="project" value="UniProtKB-KW"/>
</dbReference>
<evidence type="ECO:0000256" key="3">
    <source>
        <dbReference type="ARBA" id="ARBA00023236"/>
    </source>
</evidence>
<feature type="non-terminal residue" evidence="5">
    <location>
        <position position="1"/>
    </location>
</feature>
<reference evidence="5 6" key="1">
    <citation type="submission" date="2015-11" db="EMBL/GenBank/DDBJ databases">
        <title>The genome of Candidatus Endoriftia persephone in Ridgeia piscesae and population structure of the North Eastern Pacific vestimentiferan symbionts.</title>
        <authorList>
            <person name="Perez M."/>
            <person name="Juniper K.S."/>
        </authorList>
    </citation>
    <scope>NUCLEOTIDE SEQUENCE [LARGE SCALE GENOMIC DNA]</scope>
    <source>
        <strain evidence="5">Ind10</strain>
    </source>
</reference>
<dbReference type="SUPFAM" id="SSF46600">
    <property type="entry name" value="C-terminal UvrC-binding domain of UvrB"/>
    <property type="match status" value="1"/>
</dbReference>
<proteinExistence type="predicted"/>
<keyword evidence="2" id="KW-0234">DNA repair</keyword>